<dbReference type="PANTHER" id="PTHR23510">
    <property type="entry name" value="INNER MEMBRANE TRANSPORT PROTEIN YAJR"/>
    <property type="match status" value="1"/>
</dbReference>
<keyword evidence="2 5" id="KW-0812">Transmembrane</keyword>
<organism evidence="7 8">
    <name type="scientific">Caenorhabditis bovis</name>
    <dbReference type="NCBI Taxonomy" id="2654633"/>
    <lineage>
        <taxon>Eukaryota</taxon>
        <taxon>Metazoa</taxon>
        <taxon>Ecdysozoa</taxon>
        <taxon>Nematoda</taxon>
        <taxon>Chromadorea</taxon>
        <taxon>Rhabditida</taxon>
        <taxon>Rhabditina</taxon>
        <taxon>Rhabditomorpha</taxon>
        <taxon>Rhabditoidea</taxon>
        <taxon>Rhabditidae</taxon>
        <taxon>Peloderinae</taxon>
        <taxon>Caenorhabditis</taxon>
    </lineage>
</organism>
<evidence type="ECO:0000259" key="6">
    <source>
        <dbReference type="PROSITE" id="PS50850"/>
    </source>
</evidence>
<feature type="transmembrane region" description="Helical" evidence="5">
    <location>
        <begin position="254"/>
        <end position="275"/>
    </location>
</feature>
<feature type="domain" description="Major facilitator superfamily (MFS) profile" evidence="6">
    <location>
        <begin position="1"/>
        <end position="435"/>
    </location>
</feature>
<dbReference type="Gene3D" id="1.20.1250.20">
    <property type="entry name" value="MFS general substrate transporter like domains"/>
    <property type="match status" value="1"/>
</dbReference>
<keyword evidence="4 5" id="KW-0472">Membrane</keyword>
<comment type="subcellular location">
    <subcellularLocation>
        <location evidence="1">Membrane</location>
        <topology evidence="1">Multi-pass membrane protein</topology>
    </subcellularLocation>
</comment>
<dbReference type="InterPro" id="IPR011701">
    <property type="entry name" value="MFS"/>
</dbReference>
<dbReference type="GO" id="GO:0022857">
    <property type="term" value="F:transmembrane transporter activity"/>
    <property type="evidence" value="ECO:0007669"/>
    <property type="project" value="InterPro"/>
</dbReference>
<dbReference type="InterPro" id="IPR036259">
    <property type="entry name" value="MFS_trans_sf"/>
</dbReference>
<dbReference type="Proteomes" id="UP000494206">
    <property type="component" value="Unassembled WGS sequence"/>
</dbReference>
<proteinExistence type="predicted"/>
<dbReference type="OrthoDB" id="370281at2759"/>
<feature type="transmembrane region" description="Helical" evidence="5">
    <location>
        <begin position="167"/>
        <end position="188"/>
    </location>
</feature>
<feature type="transmembrane region" description="Helical" evidence="5">
    <location>
        <begin position="383"/>
        <end position="403"/>
    </location>
</feature>
<sequence>MQFVVGVQISVYYMSMWPYLSGIDKSADMDFLGWVIAACNIGCTVSNPIYGYWNQKTLSCKWPTVCGFLIAAIGQTMYGAVSEATSNAKWYLLIARVITGLGVGNLAALRTYAATASTPKDRLKVISFGTAGFVFGISFGPAISAVFTPLGEQGWHIGSVVLNMYTTPAYLMALICLLAALVMLLIFVEDYAGILKKDENTGENEFHVVPKFDLLPALVCIYLAMIVSMLASNIEVLSTPLTSVLYDWKDSQAILYNGIIESITCLVSVAINLSIGKTRISKIDKRLQIIFGLIVFILYHVFNYPWWFYSGPLHYIPSGSNSTIIGGCLPNYDWCHYTTRVPKAIYIFCFIVFFGVAFPFVESPASALFSEILGPRKQGNMQGLFSFAGSATPFVASIILTYLFQHTGYAYIIIVQTFTLLIGFALVLIYYKRLVPLKLKPKPFKPATYKNGVFYSL</sequence>
<evidence type="ECO:0000256" key="4">
    <source>
        <dbReference type="ARBA" id="ARBA00023136"/>
    </source>
</evidence>
<keyword evidence="8" id="KW-1185">Reference proteome</keyword>
<evidence type="ECO:0000313" key="7">
    <source>
        <dbReference type="EMBL" id="CAB3410039.1"/>
    </source>
</evidence>
<feature type="transmembrane region" description="Helical" evidence="5">
    <location>
        <begin position="125"/>
        <end position="147"/>
    </location>
</feature>
<comment type="caution">
    <text evidence="7">The sequence shown here is derived from an EMBL/GenBank/DDBJ whole genome shotgun (WGS) entry which is preliminary data.</text>
</comment>
<protein>
    <recommendedName>
        <fullName evidence="6">Major facilitator superfamily (MFS) profile domain-containing protein</fullName>
    </recommendedName>
</protein>
<dbReference type="GO" id="GO:0005765">
    <property type="term" value="C:lysosomal membrane"/>
    <property type="evidence" value="ECO:0007669"/>
    <property type="project" value="TreeGrafter"/>
</dbReference>
<dbReference type="Pfam" id="PF07690">
    <property type="entry name" value="MFS_1"/>
    <property type="match status" value="2"/>
</dbReference>
<name>A0A8S1F830_9PELO</name>
<dbReference type="EMBL" id="CADEPM010000009">
    <property type="protein sequence ID" value="CAB3410039.1"/>
    <property type="molecule type" value="Genomic_DNA"/>
</dbReference>
<feature type="transmembrane region" description="Helical" evidence="5">
    <location>
        <begin position="31"/>
        <end position="50"/>
    </location>
</feature>
<keyword evidence="3 5" id="KW-1133">Transmembrane helix</keyword>
<evidence type="ECO:0000256" key="1">
    <source>
        <dbReference type="ARBA" id="ARBA00004141"/>
    </source>
</evidence>
<feature type="transmembrane region" description="Helical" evidence="5">
    <location>
        <begin position="409"/>
        <end position="431"/>
    </location>
</feature>
<dbReference type="InterPro" id="IPR051068">
    <property type="entry name" value="MFS_Domain-Containing_Protein"/>
</dbReference>
<evidence type="ECO:0000256" key="5">
    <source>
        <dbReference type="SAM" id="Phobius"/>
    </source>
</evidence>
<evidence type="ECO:0000313" key="8">
    <source>
        <dbReference type="Proteomes" id="UP000494206"/>
    </source>
</evidence>
<dbReference type="SUPFAM" id="SSF103473">
    <property type="entry name" value="MFS general substrate transporter"/>
    <property type="match status" value="1"/>
</dbReference>
<dbReference type="CDD" id="cd17326">
    <property type="entry name" value="MFS_MFSD8"/>
    <property type="match status" value="1"/>
</dbReference>
<feature type="transmembrane region" description="Helical" evidence="5">
    <location>
        <begin position="287"/>
        <end position="307"/>
    </location>
</feature>
<gene>
    <name evidence="7" type="ORF">CBOVIS_LOCUS11609</name>
</gene>
<feature type="transmembrane region" description="Helical" evidence="5">
    <location>
        <begin position="214"/>
        <end position="234"/>
    </location>
</feature>
<dbReference type="AlphaFoldDB" id="A0A8S1F830"/>
<dbReference type="PANTHER" id="PTHR23510:SF28">
    <property type="entry name" value="MAJOR FACILITATOR SUPERFAMILY (MFS) PROFILE DOMAIN-CONTAINING PROTEIN"/>
    <property type="match status" value="1"/>
</dbReference>
<dbReference type="PROSITE" id="PS50850">
    <property type="entry name" value="MFS"/>
    <property type="match status" value="1"/>
</dbReference>
<reference evidence="7 8" key="1">
    <citation type="submission" date="2020-04" db="EMBL/GenBank/DDBJ databases">
        <authorList>
            <person name="Laetsch R D."/>
            <person name="Stevens L."/>
            <person name="Kumar S."/>
            <person name="Blaxter L. M."/>
        </authorList>
    </citation>
    <scope>NUCLEOTIDE SEQUENCE [LARGE SCALE GENOMIC DNA]</scope>
</reference>
<feature type="transmembrane region" description="Helical" evidence="5">
    <location>
        <begin position="62"/>
        <end position="81"/>
    </location>
</feature>
<feature type="transmembrane region" description="Helical" evidence="5">
    <location>
        <begin position="93"/>
        <end position="113"/>
    </location>
</feature>
<evidence type="ECO:0000256" key="3">
    <source>
        <dbReference type="ARBA" id="ARBA00022989"/>
    </source>
</evidence>
<dbReference type="InterPro" id="IPR020846">
    <property type="entry name" value="MFS_dom"/>
</dbReference>
<accession>A0A8S1F830</accession>
<evidence type="ECO:0000256" key="2">
    <source>
        <dbReference type="ARBA" id="ARBA00022692"/>
    </source>
</evidence>
<feature type="transmembrane region" description="Helical" evidence="5">
    <location>
        <begin position="344"/>
        <end position="362"/>
    </location>
</feature>